<dbReference type="GO" id="GO:0003697">
    <property type="term" value="F:single-stranded DNA binding"/>
    <property type="evidence" value="ECO:0007669"/>
    <property type="project" value="InterPro"/>
</dbReference>
<dbReference type="GO" id="GO:0009295">
    <property type="term" value="C:nucleoid"/>
    <property type="evidence" value="ECO:0007669"/>
    <property type="project" value="TreeGrafter"/>
</dbReference>
<proteinExistence type="inferred from homology"/>
<dbReference type="InterPro" id="IPR000424">
    <property type="entry name" value="Primosome_PriB/ssb"/>
</dbReference>
<dbReference type="Gene3D" id="2.40.50.140">
    <property type="entry name" value="Nucleic acid-binding proteins"/>
    <property type="match status" value="1"/>
</dbReference>
<dbReference type="EMBL" id="VSSQ01075415">
    <property type="protein sequence ID" value="MPN26019.1"/>
    <property type="molecule type" value="Genomic_DNA"/>
</dbReference>
<dbReference type="NCBIfam" id="TIGR00621">
    <property type="entry name" value="ssb"/>
    <property type="match status" value="1"/>
</dbReference>
<dbReference type="InterPro" id="IPR012340">
    <property type="entry name" value="NA-bd_OB-fold"/>
</dbReference>
<dbReference type="SUPFAM" id="SSF50249">
    <property type="entry name" value="Nucleic acid-binding proteins"/>
    <property type="match status" value="1"/>
</dbReference>
<keyword evidence="1 3" id="KW-0238">DNA-binding</keyword>
<dbReference type="InterPro" id="IPR011344">
    <property type="entry name" value="ssDNA-bd"/>
</dbReference>
<protein>
    <submittedName>
        <fullName evidence="3">Single-stranded DNA-binding protein</fullName>
    </submittedName>
</protein>
<dbReference type="Pfam" id="PF00436">
    <property type="entry name" value="SSB"/>
    <property type="match status" value="1"/>
</dbReference>
<dbReference type="PANTHER" id="PTHR10302:SF27">
    <property type="entry name" value="SINGLE-STRANDED DNA-BINDING PROTEIN"/>
    <property type="match status" value="1"/>
</dbReference>
<dbReference type="AlphaFoldDB" id="A0A645GJL3"/>
<dbReference type="PROSITE" id="PS50935">
    <property type="entry name" value="SSB"/>
    <property type="match status" value="1"/>
</dbReference>
<organism evidence="3">
    <name type="scientific">bioreactor metagenome</name>
    <dbReference type="NCBI Taxonomy" id="1076179"/>
    <lineage>
        <taxon>unclassified sequences</taxon>
        <taxon>metagenomes</taxon>
        <taxon>ecological metagenomes</taxon>
    </lineage>
</organism>
<dbReference type="HAMAP" id="MF_00984">
    <property type="entry name" value="SSB"/>
    <property type="match status" value="1"/>
</dbReference>
<dbReference type="PANTHER" id="PTHR10302">
    <property type="entry name" value="SINGLE-STRANDED DNA-BINDING PROTEIN"/>
    <property type="match status" value="1"/>
</dbReference>
<evidence type="ECO:0000256" key="2">
    <source>
        <dbReference type="SAM" id="MobiDB-lite"/>
    </source>
</evidence>
<sequence length="176" mass="19121">MTDPTITLTGNAVAAPELRYDSEGIAQAMFTVACNHSEYDKTTGQWVQGETTFMKVVASKRLAEHVAASITKGMRVMVSGKVRTRSYQGRDGNKRTVVEVHADEVAASMLLTTVTVDQQAQQTPPEPRESPAPGASSRRQTPSWSKPHAKPFSKPQQGPPGDPWAEPGTLMDEPPY</sequence>
<accession>A0A645GJL3</accession>
<reference evidence="3" key="1">
    <citation type="submission" date="2019-08" db="EMBL/GenBank/DDBJ databases">
        <authorList>
            <person name="Kucharzyk K."/>
            <person name="Murdoch R.W."/>
            <person name="Higgins S."/>
            <person name="Loffler F."/>
        </authorList>
    </citation>
    <scope>NUCLEOTIDE SEQUENCE</scope>
</reference>
<feature type="region of interest" description="Disordered" evidence="2">
    <location>
        <begin position="117"/>
        <end position="176"/>
    </location>
</feature>
<name>A0A645GJL3_9ZZZZ</name>
<dbReference type="CDD" id="cd04496">
    <property type="entry name" value="SSB_OBF"/>
    <property type="match status" value="1"/>
</dbReference>
<evidence type="ECO:0000256" key="1">
    <source>
        <dbReference type="ARBA" id="ARBA00023125"/>
    </source>
</evidence>
<comment type="caution">
    <text evidence="3">The sequence shown here is derived from an EMBL/GenBank/DDBJ whole genome shotgun (WGS) entry which is preliminary data.</text>
</comment>
<evidence type="ECO:0000313" key="3">
    <source>
        <dbReference type="EMBL" id="MPN26019.1"/>
    </source>
</evidence>
<dbReference type="GO" id="GO:0006260">
    <property type="term" value="P:DNA replication"/>
    <property type="evidence" value="ECO:0007669"/>
    <property type="project" value="InterPro"/>
</dbReference>
<gene>
    <name evidence="3" type="primary">ssb_45</name>
    <name evidence="3" type="ORF">SDC9_173441</name>
</gene>